<dbReference type="RefSeq" id="WP_345262413.1">
    <property type="nucleotide sequence ID" value="NZ_BAABIM010000001.1"/>
</dbReference>
<dbReference type="EMBL" id="BAABIM010000001">
    <property type="protein sequence ID" value="GAA4670919.1"/>
    <property type="molecule type" value="Genomic_DNA"/>
</dbReference>
<dbReference type="InterPro" id="IPR023393">
    <property type="entry name" value="START-like_dom_sf"/>
</dbReference>
<keyword evidence="2" id="KW-1185">Reference proteome</keyword>
<evidence type="ECO:0008006" key="3">
    <source>
        <dbReference type="Google" id="ProtNLM"/>
    </source>
</evidence>
<dbReference type="Proteomes" id="UP001500621">
    <property type="component" value="Unassembled WGS sequence"/>
</dbReference>
<name>A0ABP8VSZ6_9ACTN</name>
<dbReference type="Gene3D" id="3.30.530.20">
    <property type="match status" value="1"/>
</dbReference>
<dbReference type="InterPro" id="IPR019587">
    <property type="entry name" value="Polyketide_cyclase/dehydratase"/>
</dbReference>
<reference evidence="2" key="1">
    <citation type="journal article" date="2019" name="Int. J. Syst. Evol. Microbiol.">
        <title>The Global Catalogue of Microorganisms (GCM) 10K type strain sequencing project: providing services to taxonomists for standard genome sequencing and annotation.</title>
        <authorList>
            <consortium name="The Broad Institute Genomics Platform"/>
            <consortium name="The Broad Institute Genome Sequencing Center for Infectious Disease"/>
            <person name="Wu L."/>
            <person name="Ma J."/>
        </authorList>
    </citation>
    <scope>NUCLEOTIDE SEQUENCE [LARGE SCALE GENOMIC DNA]</scope>
    <source>
        <strain evidence="2">JCM 18127</strain>
    </source>
</reference>
<evidence type="ECO:0000313" key="1">
    <source>
        <dbReference type="EMBL" id="GAA4670919.1"/>
    </source>
</evidence>
<comment type="caution">
    <text evidence="1">The sequence shown here is derived from an EMBL/GenBank/DDBJ whole genome shotgun (WGS) entry which is preliminary data.</text>
</comment>
<organism evidence="1 2">
    <name type="scientific">Nocardioides nanhaiensis</name>
    <dbReference type="NCBI Taxonomy" id="1476871"/>
    <lineage>
        <taxon>Bacteria</taxon>
        <taxon>Bacillati</taxon>
        <taxon>Actinomycetota</taxon>
        <taxon>Actinomycetes</taxon>
        <taxon>Propionibacteriales</taxon>
        <taxon>Nocardioidaceae</taxon>
        <taxon>Nocardioides</taxon>
    </lineage>
</organism>
<accession>A0ABP8VSZ6</accession>
<dbReference type="SUPFAM" id="SSF55961">
    <property type="entry name" value="Bet v1-like"/>
    <property type="match status" value="1"/>
</dbReference>
<proteinExistence type="predicted"/>
<dbReference type="Pfam" id="PF10604">
    <property type="entry name" value="Polyketide_cyc2"/>
    <property type="match status" value="1"/>
</dbReference>
<protein>
    <recommendedName>
        <fullName evidence="3">SRPBCC family protein</fullName>
    </recommendedName>
</protein>
<sequence>MTKPVRFEVPAQVAFDYLADPVNRPEWQSSLKRVEGITGPVAVGQRWIDVTVPGLKPAMETTELDRPHRWAERGTWRFISATLTLTFTPVGERACDVGVSFVLRGKGLAAPVGAVLTLVSPPAVRADLVRAARLLAERA</sequence>
<evidence type="ECO:0000313" key="2">
    <source>
        <dbReference type="Proteomes" id="UP001500621"/>
    </source>
</evidence>
<gene>
    <name evidence="1" type="ORF">GCM10023226_04410</name>
</gene>